<keyword evidence="15" id="KW-1185">Reference proteome</keyword>
<dbReference type="Gene3D" id="3.30.420.270">
    <property type="match status" value="1"/>
</dbReference>
<evidence type="ECO:0000256" key="1">
    <source>
        <dbReference type="ARBA" id="ARBA00003540"/>
    </source>
</evidence>
<evidence type="ECO:0000313" key="14">
    <source>
        <dbReference type="EMBL" id="OWQ91533.1"/>
    </source>
</evidence>
<evidence type="ECO:0000256" key="13">
    <source>
        <dbReference type="SAM" id="Phobius"/>
    </source>
</evidence>
<feature type="transmembrane region" description="Helical" evidence="13">
    <location>
        <begin position="20"/>
        <end position="40"/>
    </location>
</feature>
<keyword evidence="8 12" id="KW-0812">Transmembrane</keyword>
<protein>
    <submittedName>
        <fullName evidence="14">Biopolymer transporter ExbD</fullName>
    </submittedName>
</protein>
<evidence type="ECO:0000256" key="11">
    <source>
        <dbReference type="ARBA" id="ARBA00023136"/>
    </source>
</evidence>
<evidence type="ECO:0000256" key="2">
    <source>
        <dbReference type="ARBA" id="ARBA00004249"/>
    </source>
</evidence>
<dbReference type="GO" id="GO:0005886">
    <property type="term" value="C:plasma membrane"/>
    <property type="evidence" value="ECO:0007669"/>
    <property type="project" value="UniProtKB-SubCell"/>
</dbReference>
<evidence type="ECO:0000256" key="4">
    <source>
        <dbReference type="ARBA" id="ARBA00011471"/>
    </source>
</evidence>
<dbReference type="Proteomes" id="UP000197468">
    <property type="component" value="Unassembled WGS sequence"/>
</dbReference>
<evidence type="ECO:0000256" key="6">
    <source>
        <dbReference type="ARBA" id="ARBA00022475"/>
    </source>
</evidence>
<evidence type="ECO:0000313" key="15">
    <source>
        <dbReference type="Proteomes" id="UP000197468"/>
    </source>
</evidence>
<evidence type="ECO:0000256" key="5">
    <source>
        <dbReference type="ARBA" id="ARBA00022448"/>
    </source>
</evidence>
<dbReference type="GO" id="GO:0022857">
    <property type="term" value="F:transmembrane transporter activity"/>
    <property type="evidence" value="ECO:0007669"/>
    <property type="project" value="InterPro"/>
</dbReference>
<comment type="subunit">
    <text evidence="4">The accessory proteins ExbB and ExbD seem to form a complex with TonB.</text>
</comment>
<dbReference type="OrthoDB" id="8687098at2"/>
<evidence type="ECO:0000256" key="10">
    <source>
        <dbReference type="ARBA" id="ARBA00022989"/>
    </source>
</evidence>
<reference evidence="14 15" key="1">
    <citation type="journal article" date="2008" name="Int. J. Syst. Evol. Microbiol.">
        <title>Description of Roseateles aquatilis sp. nov. and Roseateles terrae sp. nov., in the class Betaproteobacteria, and emended description of the genus Roseateles.</title>
        <authorList>
            <person name="Gomila M."/>
            <person name="Bowien B."/>
            <person name="Falsen E."/>
            <person name="Moore E.R."/>
            <person name="Lalucat J."/>
        </authorList>
    </citation>
    <scope>NUCLEOTIDE SEQUENCE [LARGE SCALE GENOMIC DNA]</scope>
    <source>
        <strain evidence="14 15">CCUG 48205</strain>
    </source>
</reference>
<evidence type="ECO:0000256" key="8">
    <source>
        <dbReference type="ARBA" id="ARBA00022692"/>
    </source>
</evidence>
<dbReference type="EMBL" id="NIOF01000003">
    <property type="protein sequence ID" value="OWQ91533.1"/>
    <property type="molecule type" value="Genomic_DNA"/>
</dbReference>
<keyword evidence="9 12" id="KW-0653">Protein transport</keyword>
<keyword evidence="11 13" id="KW-0472">Membrane</keyword>
<evidence type="ECO:0000256" key="12">
    <source>
        <dbReference type="RuleBase" id="RU003879"/>
    </source>
</evidence>
<keyword evidence="5 12" id="KW-0813">Transport</keyword>
<name>A0A246JG34_9BURK</name>
<accession>A0A246JG34</accession>
<comment type="function">
    <text evidence="1">Involved in the TonB-dependent energy-dependent transport of various receptor-bound substrates.</text>
</comment>
<dbReference type="GO" id="GO:0015031">
    <property type="term" value="P:protein transport"/>
    <property type="evidence" value="ECO:0007669"/>
    <property type="project" value="UniProtKB-KW"/>
</dbReference>
<gene>
    <name evidence="14" type="ORF">CDN99_10350</name>
</gene>
<comment type="caution">
    <text evidence="14">The sequence shown here is derived from an EMBL/GenBank/DDBJ whole genome shotgun (WGS) entry which is preliminary data.</text>
</comment>
<comment type="similarity">
    <text evidence="3 12">Belongs to the ExbD/TolR family.</text>
</comment>
<keyword evidence="10 13" id="KW-1133">Transmembrane helix</keyword>
<dbReference type="PANTHER" id="PTHR30558:SF12">
    <property type="entry name" value="BIOPOLYMER TRANSPORT PROTEIN EXBD"/>
    <property type="match status" value="1"/>
</dbReference>
<dbReference type="InterPro" id="IPR003400">
    <property type="entry name" value="ExbD"/>
</dbReference>
<evidence type="ECO:0000256" key="9">
    <source>
        <dbReference type="ARBA" id="ARBA00022927"/>
    </source>
</evidence>
<comment type="subcellular location">
    <subcellularLocation>
        <location evidence="2">Cell inner membrane</location>
        <topology evidence="2">Single-pass type II membrane protein</topology>
    </subcellularLocation>
    <subcellularLocation>
        <location evidence="12">Cell membrane</location>
        <topology evidence="12">Single-pass type II membrane protein</topology>
    </subcellularLocation>
</comment>
<evidence type="ECO:0000256" key="3">
    <source>
        <dbReference type="ARBA" id="ARBA00005811"/>
    </source>
</evidence>
<organism evidence="14 15">
    <name type="scientific">Roseateles aquatilis</name>
    <dbReference type="NCBI Taxonomy" id="431061"/>
    <lineage>
        <taxon>Bacteria</taxon>
        <taxon>Pseudomonadati</taxon>
        <taxon>Pseudomonadota</taxon>
        <taxon>Betaproteobacteria</taxon>
        <taxon>Burkholderiales</taxon>
        <taxon>Sphaerotilaceae</taxon>
        <taxon>Roseateles</taxon>
    </lineage>
</organism>
<sequence length="141" mass="15191">MNVGSSGGGEDPETMLDVNTTPLIDVMLVLLVMLIITIPIQLHSVNLDMPPPSNRPPPQDPVVHEVAIDFDGTVFWDGAAVPNHAALEAKLSEVVAEPDQPEVHIKPNKLAEYGYVANVMASAQRLGVKKMAMVGNEQFLN</sequence>
<evidence type="ECO:0000256" key="7">
    <source>
        <dbReference type="ARBA" id="ARBA00022519"/>
    </source>
</evidence>
<dbReference type="Pfam" id="PF02472">
    <property type="entry name" value="ExbD"/>
    <property type="match status" value="1"/>
</dbReference>
<dbReference type="PANTHER" id="PTHR30558">
    <property type="entry name" value="EXBD MEMBRANE COMPONENT OF PMF-DRIVEN MACROMOLECULE IMPORT SYSTEM"/>
    <property type="match status" value="1"/>
</dbReference>
<dbReference type="AlphaFoldDB" id="A0A246JG34"/>
<keyword evidence="7" id="KW-0997">Cell inner membrane</keyword>
<proteinExistence type="inferred from homology"/>
<keyword evidence="6" id="KW-1003">Cell membrane</keyword>